<keyword evidence="5" id="KW-1185">Reference proteome</keyword>
<reference evidence="4 5" key="1">
    <citation type="submission" date="2017-03" db="EMBL/GenBank/DDBJ databases">
        <authorList>
            <person name="Afonso C.L."/>
            <person name="Miller P.J."/>
            <person name="Scott M.A."/>
            <person name="Spackman E."/>
            <person name="Goraichik I."/>
            <person name="Dimitrov K.M."/>
            <person name="Suarez D.L."/>
            <person name="Swayne D.E."/>
        </authorList>
    </citation>
    <scope>NUCLEOTIDE SEQUENCE [LARGE SCALE GENOMIC DNA]</scope>
    <source>
        <strain evidence="4 5">CECT 8625</strain>
    </source>
</reference>
<dbReference type="GO" id="GO:0016705">
    <property type="term" value="F:oxidoreductase activity, acting on paired donors, with incorporation or reduction of molecular oxygen"/>
    <property type="evidence" value="ECO:0007669"/>
    <property type="project" value="InterPro"/>
</dbReference>
<evidence type="ECO:0000313" key="5">
    <source>
        <dbReference type="Proteomes" id="UP000193570"/>
    </source>
</evidence>
<dbReference type="AlphaFoldDB" id="A0A1X7A6R7"/>
<organism evidence="4 5">
    <name type="scientific">Roseivivax jejudonensis</name>
    <dbReference type="NCBI Taxonomy" id="1529041"/>
    <lineage>
        <taxon>Bacteria</taxon>
        <taxon>Pseudomonadati</taxon>
        <taxon>Pseudomonadota</taxon>
        <taxon>Alphaproteobacteria</taxon>
        <taxon>Rhodobacterales</taxon>
        <taxon>Roseobacteraceae</taxon>
        <taxon>Roseivivax</taxon>
    </lineage>
</organism>
<dbReference type="PANTHER" id="PTHR30137:SF8">
    <property type="entry name" value="BLR5498 PROTEIN"/>
    <property type="match status" value="1"/>
</dbReference>
<evidence type="ECO:0000256" key="2">
    <source>
        <dbReference type="ARBA" id="ARBA00023033"/>
    </source>
</evidence>
<dbReference type="Gene3D" id="3.20.20.30">
    <property type="entry name" value="Luciferase-like domain"/>
    <property type="match status" value="1"/>
</dbReference>
<evidence type="ECO:0000313" key="4">
    <source>
        <dbReference type="EMBL" id="SLN71520.1"/>
    </source>
</evidence>
<gene>
    <name evidence="4" type="ORF">ROJ8625_03734</name>
</gene>
<dbReference type="InterPro" id="IPR050766">
    <property type="entry name" value="Bact_Lucif_Oxidored"/>
</dbReference>
<dbReference type="Pfam" id="PF00296">
    <property type="entry name" value="Bac_luciferase"/>
    <property type="match status" value="1"/>
</dbReference>
<dbReference type="GO" id="GO:0004497">
    <property type="term" value="F:monooxygenase activity"/>
    <property type="evidence" value="ECO:0007669"/>
    <property type="project" value="UniProtKB-KW"/>
</dbReference>
<protein>
    <submittedName>
        <fullName evidence="4">Luciferase-like monooxygenase</fullName>
    </submittedName>
</protein>
<dbReference type="SUPFAM" id="SSF51679">
    <property type="entry name" value="Bacterial luciferase-like"/>
    <property type="match status" value="1"/>
</dbReference>
<dbReference type="Proteomes" id="UP000193570">
    <property type="component" value="Unassembled WGS sequence"/>
</dbReference>
<dbReference type="InterPro" id="IPR011251">
    <property type="entry name" value="Luciferase-like_dom"/>
</dbReference>
<proteinExistence type="predicted"/>
<evidence type="ECO:0000256" key="1">
    <source>
        <dbReference type="ARBA" id="ARBA00023002"/>
    </source>
</evidence>
<keyword evidence="2 4" id="KW-0503">Monooxygenase</keyword>
<evidence type="ECO:0000259" key="3">
    <source>
        <dbReference type="Pfam" id="PF00296"/>
    </source>
</evidence>
<keyword evidence="1" id="KW-0560">Oxidoreductase</keyword>
<dbReference type="EMBL" id="FWFK01000008">
    <property type="protein sequence ID" value="SLN71520.1"/>
    <property type="molecule type" value="Genomic_DNA"/>
</dbReference>
<dbReference type="OrthoDB" id="9804736at2"/>
<name>A0A1X7A6R7_9RHOB</name>
<accession>A0A1X7A6R7</accession>
<dbReference type="GO" id="GO:0005829">
    <property type="term" value="C:cytosol"/>
    <property type="evidence" value="ECO:0007669"/>
    <property type="project" value="TreeGrafter"/>
</dbReference>
<sequence length="417" mass="46344">MKINYFQLIPYRRFASDFEAHHGAAVDTPYALVDPQEVRSAYRDALGQYMHAARRGFDGLAVTEHSQSAYDMLPNPSLICSALAHATDTEGLATAIHPLGRSLGKAREPLRVAEEMAMIDCISGGRLVAGFPVGLAYDASMNNGVPPAEVRARFDENLELVLRAWTDPEPFAFNGRFSQHGCVNIWPRPLQSQPPVWITGIGNPNTMKFVLSRGFGFNYFSWFGTKATGPRIFNRFYDIAAEMGVETNPYQMGFMQMIAVAETDAEAERLYAPHAEYFARKALGAIPMNQLALPGGIDIRGLEFIFRDPKDFGAYAQMKTATYRDLVDSGALIAGSPETVAQQLRETLSEFRIGNLHAMLHFGSMPRDLAEANIDLFADRVMPKLRDLWEGHDHHWWPEALGGAARPETNTPMKEAV</sequence>
<dbReference type="RefSeq" id="WP_085793404.1">
    <property type="nucleotide sequence ID" value="NZ_FWFK01000008.1"/>
</dbReference>
<dbReference type="InterPro" id="IPR036661">
    <property type="entry name" value="Luciferase-like_sf"/>
</dbReference>
<dbReference type="PANTHER" id="PTHR30137">
    <property type="entry name" value="LUCIFERASE-LIKE MONOOXYGENASE"/>
    <property type="match status" value="1"/>
</dbReference>
<feature type="domain" description="Luciferase-like" evidence="3">
    <location>
        <begin position="40"/>
        <end position="346"/>
    </location>
</feature>